<evidence type="ECO:0000256" key="1">
    <source>
        <dbReference type="SAM" id="MobiDB-lite"/>
    </source>
</evidence>
<evidence type="ECO:0000313" key="4">
    <source>
        <dbReference type="Proteomes" id="UP000554286"/>
    </source>
</evidence>
<evidence type="ECO:0000259" key="2">
    <source>
        <dbReference type="Pfam" id="PF12760"/>
    </source>
</evidence>
<keyword evidence="4" id="KW-1185">Reference proteome</keyword>
<feature type="compositionally biased region" description="Polar residues" evidence="1">
    <location>
        <begin position="166"/>
        <end position="176"/>
    </location>
</feature>
<dbReference type="InterPro" id="IPR024442">
    <property type="entry name" value="Transposase_Zn_ribbon"/>
</dbReference>
<organism evidence="3 4">
    <name type="scientific">Roseospira visakhapatnamensis</name>
    <dbReference type="NCBI Taxonomy" id="390880"/>
    <lineage>
        <taxon>Bacteria</taxon>
        <taxon>Pseudomonadati</taxon>
        <taxon>Pseudomonadota</taxon>
        <taxon>Alphaproteobacteria</taxon>
        <taxon>Rhodospirillales</taxon>
        <taxon>Rhodospirillaceae</taxon>
        <taxon>Roseospira</taxon>
    </lineage>
</organism>
<reference evidence="3 4" key="1">
    <citation type="submission" date="2020-08" db="EMBL/GenBank/DDBJ databases">
        <title>Genome sequencing of Purple Non-Sulfur Bacteria from various extreme environments.</title>
        <authorList>
            <person name="Mayer M."/>
        </authorList>
    </citation>
    <scope>NUCLEOTIDE SEQUENCE [LARGE SCALE GENOMIC DNA]</scope>
    <source>
        <strain evidence="3 4">JA131</strain>
    </source>
</reference>
<dbReference type="RefSeq" id="WP_184044889.1">
    <property type="nucleotide sequence ID" value="NZ_JACIGK010000013.1"/>
</dbReference>
<dbReference type="EMBL" id="JACIGK010000013">
    <property type="protein sequence ID" value="MBB4266456.1"/>
    <property type="molecule type" value="Genomic_DNA"/>
</dbReference>
<gene>
    <name evidence="3" type="ORF">GGD89_002087</name>
</gene>
<feature type="region of interest" description="Disordered" evidence="1">
    <location>
        <begin position="155"/>
        <end position="176"/>
    </location>
</feature>
<protein>
    <submittedName>
        <fullName evidence="3">Transposase-like protein</fullName>
    </submittedName>
</protein>
<comment type="caution">
    <text evidence="3">The sequence shown here is derived from an EMBL/GenBank/DDBJ whole genome shotgun (WGS) entry which is preliminary data.</text>
</comment>
<dbReference type="AlphaFoldDB" id="A0A7W6RDA1"/>
<dbReference type="Pfam" id="PF12760">
    <property type="entry name" value="Zn_ribbon_IS1595"/>
    <property type="match status" value="1"/>
</dbReference>
<evidence type="ECO:0000313" key="3">
    <source>
        <dbReference type="EMBL" id="MBB4266456.1"/>
    </source>
</evidence>
<accession>A0A7W6RDA1</accession>
<proteinExistence type="predicted"/>
<dbReference type="Proteomes" id="UP000554286">
    <property type="component" value="Unassembled WGS sequence"/>
</dbReference>
<sequence>MPPLPHPDVPDLISLTDLLMDASMAETVLQTLRWPKGRPTCPHCGGRQCYRLTCLRSGGVRFKCAACRKQYSPRRNTVMERSNVPTGRWLVALALATGTPVAGLPARIERHTGVSYKTAWSMVQRLKASPQDPLLLAMHRAVERGRIDFITTERGFPRPVRRPSGPQATLAQMATT</sequence>
<name>A0A7W6RDA1_9PROT</name>
<feature type="domain" description="Transposase zinc-ribbon" evidence="2">
    <location>
        <begin position="25"/>
        <end position="70"/>
    </location>
</feature>